<feature type="transmembrane region" description="Helical" evidence="1">
    <location>
        <begin position="15"/>
        <end position="39"/>
    </location>
</feature>
<keyword evidence="1" id="KW-0812">Transmembrane</keyword>
<evidence type="ECO:0000313" key="3">
    <source>
        <dbReference type="Proteomes" id="UP000014411"/>
    </source>
</evidence>
<name>S3HJ47_9HYPH</name>
<comment type="caution">
    <text evidence="2">The sequence shown here is derived from an EMBL/GenBank/DDBJ whole genome shotgun (WGS) entry which is preliminary data.</text>
</comment>
<keyword evidence="1" id="KW-0472">Membrane</keyword>
<reference evidence="2 3" key="1">
    <citation type="journal article" date="2012" name="J. Bacteriol.">
        <title>Genome sequence of Rhizobium grahamii CCGE502, a broad-host-range symbiont with low nodulation competitiveness in Phaseolus vulgaris.</title>
        <authorList>
            <person name="Althabegoiti M.J."/>
            <person name="Lozano L."/>
            <person name="Torres-Tejerizo G."/>
            <person name="Ormeno-Orrillo E."/>
            <person name="Rogel M.A."/>
            <person name="Gonzalez V."/>
            <person name="Martinez-Romero E."/>
        </authorList>
    </citation>
    <scope>NUCLEOTIDE SEQUENCE [LARGE SCALE GENOMIC DNA]</scope>
    <source>
        <strain evidence="2 3">CCGE 502</strain>
    </source>
</reference>
<organism evidence="2 3">
    <name type="scientific">Rhizobium grahamii CCGE 502</name>
    <dbReference type="NCBI Taxonomy" id="990285"/>
    <lineage>
        <taxon>Bacteria</taxon>
        <taxon>Pseudomonadati</taxon>
        <taxon>Pseudomonadota</taxon>
        <taxon>Alphaproteobacteria</taxon>
        <taxon>Hyphomicrobiales</taxon>
        <taxon>Rhizobiaceae</taxon>
        <taxon>Rhizobium/Agrobacterium group</taxon>
        <taxon>Rhizobium</taxon>
    </lineage>
</organism>
<dbReference type="HOGENOM" id="CLU_3065471_0_0_5"/>
<proteinExistence type="predicted"/>
<sequence length="53" mass="5614">MRMVSRSGDSIGVQLAPYLFLFANVLVVAIAVGTIALLAQGRLLPTSRVRAAE</sequence>
<keyword evidence="3" id="KW-1185">Reference proteome</keyword>
<dbReference type="EMBL" id="AEYE02000011">
    <property type="protein sequence ID" value="EPE98767.1"/>
    <property type="molecule type" value="Genomic_DNA"/>
</dbReference>
<gene>
    <name evidence="2" type="ORF">RGCCGE502_10080</name>
</gene>
<accession>S3HJ47</accession>
<evidence type="ECO:0000313" key="2">
    <source>
        <dbReference type="EMBL" id="EPE98767.1"/>
    </source>
</evidence>
<evidence type="ECO:0000256" key="1">
    <source>
        <dbReference type="SAM" id="Phobius"/>
    </source>
</evidence>
<dbReference type="AlphaFoldDB" id="S3HJ47"/>
<dbReference type="Proteomes" id="UP000014411">
    <property type="component" value="Unassembled WGS sequence"/>
</dbReference>
<protein>
    <submittedName>
        <fullName evidence="2">Uncharacterized protein</fullName>
    </submittedName>
</protein>
<keyword evidence="1" id="KW-1133">Transmembrane helix</keyword>
<dbReference type="STRING" id="990285.RGCCGE502_10080"/>